<sequence>MKRDFAIYAKNHALLAVENFSKILIFAKENKYESEEYSALHKEIGKIIGDIQVKILQRVYDEHPDLDDLK</sequence>
<dbReference type="EMBL" id="CP060790">
    <property type="protein sequence ID" value="QNP59934.1"/>
    <property type="molecule type" value="Genomic_DNA"/>
</dbReference>
<dbReference type="RefSeq" id="WP_187736915.1">
    <property type="nucleotide sequence ID" value="NZ_CP060790.1"/>
</dbReference>
<accession>A0A7H0HHB8</accession>
<reference evidence="1 2" key="1">
    <citation type="submission" date="2020-08" db="EMBL/GenBank/DDBJ databases">
        <title>Genome sequence of Acidovorax monticola KACC 19171T.</title>
        <authorList>
            <person name="Hyun D.-W."/>
            <person name="Bae J.-W."/>
        </authorList>
    </citation>
    <scope>NUCLEOTIDE SEQUENCE [LARGE SCALE GENOMIC DNA]</scope>
    <source>
        <strain evidence="1 2">KACC 19171</strain>
    </source>
</reference>
<name>A0A7H0HHB8_9BURK</name>
<protein>
    <submittedName>
        <fullName evidence="1">Uncharacterized protein</fullName>
    </submittedName>
</protein>
<evidence type="ECO:0000313" key="1">
    <source>
        <dbReference type="EMBL" id="QNP59934.1"/>
    </source>
</evidence>
<dbReference type="KEGG" id="amon:H9L24_02935"/>
<dbReference type="AlphaFoldDB" id="A0A7H0HHB8"/>
<keyword evidence="2" id="KW-1185">Reference proteome</keyword>
<gene>
    <name evidence="1" type="ORF">H9L24_02935</name>
</gene>
<organism evidence="1 2">
    <name type="scientific">Paenacidovorax monticola</name>
    <dbReference type="NCBI Taxonomy" id="1926868"/>
    <lineage>
        <taxon>Bacteria</taxon>
        <taxon>Pseudomonadati</taxon>
        <taxon>Pseudomonadota</taxon>
        <taxon>Betaproteobacteria</taxon>
        <taxon>Burkholderiales</taxon>
        <taxon>Comamonadaceae</taxon>
        <taxon>Paenacidovorax</taxon>
    </lineage>
</organism>
<dbReference type="Proteomes" id="UP000516057">
    <property type="component" value="Chromosome"/>
</dbReference>
<evidence type="ECO:0000313" key="2">
    <source>
        <dbReference type="Proteomes" id="UP000516057"/>
    </source>
</evidence>
<proteinExistence type="predicted"/>